<gene>
    <name evidence="6" type="ORF">CIPAW_01G171200</name>
</gene>
<evidence type="ECO:0000259" key="5">
    <source>
        <dbReference type="Pfam" id="PF03372"/>
    </source>
</evidence>
<reference evidence="6" key="1">
    <citation type="submission" date="2020-12" db="EMBL/GenBank/DDBJ databases">
        <title>WGS assembly of Carya illinoinensis cv. Pawnee.</title>
        <authorList>
            <person name="Platts A."/>
            <person name="Shu S."/>
            <person name="Wright S."/>
            <person name="Barry K."/>
            <person name="Edger P."/>
            <person name="Pires J.C."/>
            <person name="Schmutz J."/>
        </authorList>
    </citation>
    <scope>NUCLEOTIDE SEQUENCE</scope>
    <source>
        <tissue evidence="6">Leaf</tissue>
    </source>
</reference>
<evidence type="ECO:0000256" key="1">
    <source>
        <dbReference type="ARBA" id="ARBA00022723"/>
    </source>
</evidence>
<dbReference type="Proteomes" id="UP000811609">
    <property type="component" value="Chromosome 1"/>
</dbReference>
<dbReference type="GO" id="GO:0008311">
    <property type="term" value="F:double-stranded DNA 3'-5' DNA exonuclease activity"/>
    <property type="evidence" value="ECO:0007669"/>
    <property type="project" value="TreeGrafter"/>
</dbReference>
<evidence type="ECO:0000313" key="6">
    <source>
        <dbReference type="EMBL" id="KAG6668450.1"/>
    </source>
</evidence>
<feature type="domain" description="Endonuclease/exonuclease/phosphatase" evidence="5">
    <location>
        <begin position="6"/>
        <end position="72"/>
    </location>
</feature>
<keyword evidence="4" id="KW-0464">Manganese</keyword>
<dbReference type="InterPro" id="IPR004808">
    <property type="entry name" value="AP_endonuc_1"/>
</dbReference>
<evidence type="ECO:0000256" key="2">
    <source>
        <dbReference type="ARBA" id="ARBA00022801"/>
    </source>
</evidence>
<dbReference type="PANTHER" id="PTHR22748:SF19">
    <property type="entry name" value="ENDONUCLEASE_EXONUCLEASE_PHOSPHATASE DOMAIN-CONTAINING PROTEIN"/>
    <property type="match status" value="1"/>
</dbReference>
<organism evidence="6 7">
    <name type="scientific">Carya illinoinensis</name>
    <name type="common">Pecan</name>
    <dbReference type="NCBI Taxonomy" id="32201"/>
    <lineage>
        <taxon>Eukaryota</taxon>
        <taxon>Viridiplantae</taxon>
        <taxon>Streptophyta</taxon>
        <taxon>Embryophyta</taxon>
        <taxon>Tracheophyta</taxon>
        <taxon>Spermatophyta</taxon>
        <taxon>Magnoliopsida</taxon>
        <taxon>eudicotyledons</taxon>
        <taxon>Gunneridae</taxon>
        <taxon>Pentapetalae</taxon>
        <taxon>rosids</taxon>
        <taxon>fabids</taxon>
        <taxon>Fagales</taxon>
        <taxon>Juglandaceae</taxon>
        <taxon>Carya</taxon>
    </lineage>
</organism>
<evidence type="ECO:0000313" key="7">
    <source>
        <dbReference type="Proteomes" id="UP000811609"/>
    </source>
</evidence>
<dbReference type="GO" id="GO:0005634">
    <property type="term" value="C:nucleus"/>
    <property type="evidence" value="ECO:0007669"/>
    <property type="project" value="TreeGrafter"/>
</dbReference>
<dbReference type="GO" id="GO:0003906">
    <property type="term" value="F:DNA-(apurinic or apyrimidinic site) endonuclease activity"/>
    <property type="evidence" value="ECO:0007669"/>
    <property type="project" value="TreeGrafter"/>
</dbReference>
<proteinExistence type="predicted"/>
<sequence length="75" mass="8682">MKPKIISWNVRGLNEINKRLRVRSLLRQWKGDIICLQETKLKHIDRNIIRSLSSCMYVGWIYLPSNGASGGILVM</sequence>
<dbReference type="EMBL" id="CM031809">
    <property type="protein sequence ID" value="KAG6668450.1"/>
    <property type="molecule type" value="Genomic_DNA"/>
</dbReference>
<evidence type="ECO:0000256" key="4">
    <source>
        <dbReference type="PIRSR" id="PIRSR604808-2"/>
    </source>
</evidence>
<accession>A0A8T1RM50</accession>
<dbReference type="Pfam" id="PF03372">
    <property type="entry name" value="Exo_endo_phos"/>
    <property type="match status" value="1"/>
</dbReference>
<feature type="binding site" evidence="4">
    <location>
        <position position="9"/>
    </location>
    <ligand>
        <name>Mg(2+)</name>
        <dbReference type="ChEBI" id="CHEBI:18420"/>
        <label>1</label>
    </ligand>
</feature>
<dbReference type="GO" id="GO:0006284">
    <property type="term" value="P:base-excision repair"/>
    <property type="evidence" value="ECO:0007669"/>
    <property type="project" value="TreeGrafter"/>
</dbReference>
<evidence type="ECO:0000256" key="3">
    <source>
        <dbReference type="ARBA" id="ARBA00022842"/>
    </source>
</evidence>
<dbReference type="AlphaFoldDB" id="A0A8T1RM50"/>
<keyword evidence="2" id="KW-0378">Hydrolase</keyword>
<dbReference type="PANTHER" id="PTHR22748">
    <property type="entry name" value="AP ENDONUCLEASE"/>
    <property type="match status" value="1"/>
</dbReference>
<keyword evidence="1 4" id="KW-0479">Metal-binding</keyword>
<name>A0A8T1RM50_CARIL</name>
<comment type="caution">
    <text evidence="6">The sequence shown here is derived from an EMBL/GenBank/DDBJ whole genome shotgun (WGS) entry which is preliminary data.</text>
</comment>
<protein>
    <recommendedName>
        <fullName evidence="5">Endonuclease/exonuclease/phosphatase domain-containing protein</fullName>
    </recommendedName>
</protein>
<dbReference type="InterPro" id="IPR005135">
    <property type="entry name" value="Endo/exonuclease/phosphatase"/>
</dbReference>
<dbReference type="GO" id="GO:0008081">
    <property type="term" value="F:phosphoric diester hydrolase activity"/>
    <property type="evidence" value="ECO:0007669"/>
    <property type="project" value="TreeGrafter"/>
</dbReference>
<keyword evidence="3 4" id="KW-0460">Magnesium</keyword>
<feature type="binding site" evidence="4">
    <location>
        <position position="38"/>
    </location>
    <ligand>
        <name>Mg(2+)</name>
        <dbReference type="ChEBI" id="CHEBI:18420"/>
        <label>1</label>
    </ligand>
</feature>
<dbReference type="GO" id="GO:0046872">
    <property type="term" value="F:metal ion binding"/>
    <property type="evidence" value="ECO:0007669"/>
    <property type="project" value="UniProtKB-KW"/>
</dbReference>
<keyword evidence="7" id="KW-1185">Reference proteome</keyword>
<comment type="cofactor">
    <cofactor evidence="4">
        <name>Mg(2+)</name>
        <dbReference type="ChEBI" id="CHEBI:18420"/>
    </cofactor>
    <cofactor evidence="4">
        <name>Mn(2+)</name>
        <dbReference type="ChEBI" id="CHEBI:29035"/>
    </cofactor>
    <text evidence="4">Probably binds two magnesium or manganese ions per subunit.</text>
</comment>